<keyword evidence="3" id="KW-0012">Acyltransferase</keyword>
<evidence type="ECO:0000256" key="2">
    <source>
        <dbReference type="ARBA" id="ARBA00022679"/>
    </source>
</evidence>
<dbReference type="InterPro" id="IPR053376">
    <property type="entry name" value="Serine_acetyltransferase"/>
</dbReference>
<dbReference type="NCBIfam" id="NF041874">
    <property type="entry name" value="EPS_EpsC"/>
    <property type="match status" value="1"/>
</dbReference>
<evidence type="ECO:0000313" key="6">
    <source>
        <dbReference type="Proteomes" id="UP000253987"/>
    </source>
</evidence>
<dbReference type="Gene3D" id="1.10.3130.10">
    <property type="entry name" value="serine acetyltransferase, domain 1"/>
    <property type="match status" value="1"/>
</dbReference>
<reference evidence="5 6" key="2">
    <citation type="submission" date="2018-06" db="EMBL/GenBank/DDBJ databases">
        <title>Marinobactersediminissp. nov, a moderately halophilic bacterium isolated from marine solar saltern.</title>
        <authorList>
            <person name="Zhang Y."/>
        </authorList>
    </citation>
    <scope>NUCLEOTIDE SEQUENCE [LARGE SCALE GENOMIC DNA]</scope>
    <source>
        <strain evidence="5 6">F01</strain>
    </source>
</reference>
<dbReference type="AlphaFoldDB" id="A0A2V3ZNX3"/>
<accession>A0A2V3ZNX3</accession>
<feature type="compositionally biased region" description="Basic and acidic residues" evidence="4">
    <location>
        <begin position="11"/>
        <end position="22"/>
    </location>
</feature>
<name>A0A2V3ZNX3_9GAMM</name>
<dbReference type="EMBL" id="QFWX01000002">
    <property type="protein sequence ID" value="PXX92772.1"/>
    <property type="molecule type" value="Genomic_DNA"/>
</dbReference>
<dbReference type="FunFam" id="2.160.10.10:FF:000015">
    <property type="entry name" value="Serine acetyltransferase, plasmid"/>
    <property type="match status" value="1"/>
</dbReference>
<reference evidence="6" key="1">
    <citation type="submission" date="2018-05" db="EMBL/GenBank/DDBJ databases">
        <authorList>
            <person name="Lu D."/>
        </authorList>
    </citation>
    <scope>NUCLEOTIDE SEQUENCE [LARGE SCALE GENOMIC DNA]</scope>
    <source>
        <strain evidence="6">F01</strain>
    </source>
</reference>
<proteinExistence type="predicted"/>
<evidence type="ECO:0000256" key="1">
    <source>
        <dbReference type="ARBA" id="ARBA00022605"/>
    </source>
</evidence>
<dbReference type="InterPro" id="IPR011004">
    <property type="entry name" value="Trimer_LpxA-like_sf"/>
</dbReference>
<keyword evidence="6" id="KW-1185">Reference proteome</keyword>
<dbReference type="Proteomes" id="UP000253987">
    <property type="component" value="Unassembled WGS sequence"/>
</dbReference>
<dbReference type="CDD" id="cd03354">
    <property type="entry name" value="LbH_SAT"/>
    <property type="match status" value="1"/>
</dbReference>
<dbReference type="GO" id="GO:0016746">
    <property type="term" value="F:acyltransferase activity"/>
    <property type="evidence" value="ECO:0007669"/>
    <property type="project" value="UniProtKB-KW"/>
</dbReference>
<comment type="caution">
    <text evidence="5">The sequence shown here is derived from an EMBL/GenBank/DDBJ whole genome shotgun (WGS) entry which is preliminary data.</text>
</comment>
<dbReference type="SUPFAM" id="SSF51161">
    <property type="entry name" value="Trimeric LpxA-like enzymes"/>
    <property type="match status" value="1"/>
</dbReference>
<dbReference type="InterPro" id="IPR042122">
    <property type="entry name" value="Ser_AcTrfase_N_sf"/>
</dbReference>
<gene>
    <name evidence="5" type="ORF">DIT71_03670</name>
</gene>
<dbReference type="InterPro" id="IPR045304">
    <property type="entry name" value="LbH_SAT"/>
</dbReference>
<dbReference type="Gene3D" id="2.160.10.10">
    <property type="entry name" value="Hexapeptide repeat proteins"/>
    <property type="match status" value="1"/>
</dbReference>
<keyword evidence="2 5" id="KW-0808">Transferase</keyword>
<evidence type="ECO:0000256" key="3">
    <source>
        <dbReference type="ARBA" id="ARBA00023315"/>
    </source>
</evidence>
<keyword evidence="1" id="KW-0028">Amino-acid biosynthesis</keyword>
<dbReference type="OrthoDB" id="9801456at2"/>
<evidence type="ECO:0000313" key="5">
    <source>
        <dbReference type="EMBL" id="PXX92772.1"/>
    </source>
</evidence>
<dbReference type="GO" id="GO:0008652">
    <property type="term" value="P:amino acid biosynthetic process"/>
    <property type="evidence" value="ECO:0007669"/>
    <property type="project" value="UniProtKB-KW"/>
</dbReference>
<organism evidence="5 6">
    <name type="scientific">Marinobacter vulgaris</name>
    <dbReference type="NCBI Taxonomy" id="1928331"/>
    <lineage>
        <taxon>Bacteria</taxon>
        <taxon>Pseudomonadati</taxon>
        <taxon>Pseudomonadota</taxon>
        <taxon>Gammaproteobacteria</taxon>
        <taxon>Pseudomonadales</taxon>
        <taxon>Marinobacteraceae</taxon>
        <taxon>Marinobacter</taxon>
    </lineage>
</organism>
<sequence>MKTPSLKGAAHPREESDLKQEKSVIDRVTNELRLARHNWREHQGRELDLGSRELPSNQAIHNVVDSLCAILFPMRLGPPDLTKERENHFVAYSLGTVERELVVQTCLELCYADRNQQATETLRHEAGKLVGDLIGELPALRRKLDDDVLAAYSGDPAATCVDEVLISYPGVHALIHHRLAHALYQAGLPIIARIIAEKAHSATGIDIHPGATIGRSFFIDHGTGVVIGETAVIGDRVRLYQNVTLGAVRFKEDETGSLTKGEPRHPIVEDDVVIYAGATILGRITIGRASVIGGNVWLTQSVPAESQISQASLQQR</sequence>
<protein>
    <submittedName>
        <fullName evidence="5">Serine acetyltransferase</fullName>
    </submittedName>
</protein>
<dbReference type="PANTHER" id="PTHR42811">
    <property type="entry name" value="SERINE ACETYLTRANSFERASE"/>
    <property type="match status" value="1"/>
</dbReference>
<feature type="region of interest" description="Disordered" evidence="4">
    <location>
        <begin position="1"/>
        <end position="22"/>
    </location>
</feature>
<evidence type="ECO:0000256" key="4">
    <source>
        <dbReference type="SAM" id="MobiDB-lite"/>
    </source>
</evidence>